<evidence type="ECO:0000256" key="3">
    <source>
        <dbReference type="ARBA" id="ARBA00023163"/>
    </source>
</evidence>
<accession>A0A918HRP6</accession>
<feature type="domain" description="HTH tetR-type" evidence="4">
    <location>
        <begin position="14"/>
        <end position="58"/>
    </location>
</feature>
<keyword evidence="2" id="KW-0238">DNA-binding</keyword>
<name>A0A918HRP6_9ACTN</name>
<comment type="caution">
    <text evidence="5">The sequence shown here is derived from an EMBL/GenBank/DDBJ whole genome shotgun (WGS) entry which is preliminary data.</text>
</comment>
<dbReference type="GO" id="GO:0000976">
    <property type="term" value="F:transcription cis-regulatory region binding"/>
    <property type="evidence" value="ECO:0007669"/>
    <property type="project" value="TreeGrafter"/>
</dbReference>
<evidence type="ECO:0000313" key="6">
    <source>
        <dbReference type="Proteomes" id="UP000646776"/>
    </source>
</evidence>
<keyword evidence="6" id="KW-1185">Reference proteome</keyword>
<dbReference type="EMBL" id="BMSA01000043">
    <property type="protein sequence ID" value="GGT93802.1"/>
    <property type="molecule type" value="Genomic_DNA"/>
</dbReference>
<dbReference type="PANTHER" id="PTHR30055">
    <property type="entry name" value="HTH-TYPE TRANSCRIPTIONAL REGULATOR RUTR"/>
    <property type="match status" value="1"/>
</dbReference>
<dbReference type="Pfam" id="PF00440">
    <property type="entry name" value="TetR_N"/>
    <property type="match status" value="1"/>
</dbReference>
<dbReference type="RefSeq" id="WP_189717924.1">
    <property type="nucleotide sequence ID" value="NZ_BMSA01000043.1"/>
</dbReference>
<dbReference type="InterPro" id="IPR009057">
    <property type="entry name" value="Homeodomain-like_sf"/>
</dbReference>
<reference evidence="5" key="2">
    <citation type="submission" date="2020-09" db="EMBL/GenBank/DDBJ databases">
        <authorList>
            <person name="Sun Q."/>
            <person name="Ohkuma M."/>
        </authorList>
    </citation>
    <scope>NUCLEOTIDE SEQUENCE</scope>
    <source>
        <strain evidence="5">JCM 4125</strain>
    </source>
</reference>
<evidence type="ECO:0000259" key="4">
    <source>
        <dbReference type="Pfam" id="PF00440"/>
    </source>
</evidence>
<dbReference type="Proteomes" id="UP000646776">
    <property type="component" value="Unassembled WGS sequence"/>
</dbReference>
<evidence type="ECO:0000256" key="2">
    <source>
        <dbReference type="ARBA" id="ARBA00023125"/>
    </source>
</evidence>
<keyword evidence="3" id="KW-0804">Transcription</keyword>
<dbReference type="SUPFAM" id="SSF48498">
    <property type="entry name" value="Tetracyclin repressor-like, C-terminal domain"/>
    <property type="match status" value="1"/>
</dbReference>
<dbReference type="AlphaFoldDB" id="A0A918HRP6"/>
<evidence type="ECO:0000256" key="1">
    <source>
        <dbReference type="ARBA" id="ARBA00023015"/>
    </source>
</evidence>
<organism evidence="5 6">
    <name type="scientific">Streptomyces phaeofaciens</name>
    <dbReference type="NCBI Taxonomy" id="68254"/>
    <lineage>
        <taxon>Bacteria</taxon>
        <taxon>Bacillati</taxon>
        <taxon>Actinomycetota</taxon>
        <taxon>Actinomycetes</taxon>
        <taxon>Kitasatosporales</taxon>
        <taxon>Streptomycetaceae</taxon>
        <taxon>Streptomyces</taxon>
    </lineage>
</organism>
<gene>
    <name evidence="5" type="ORF">GCM10010226_84570</name>
</gene>
<dbReference type="InterPro" id="IPR036271">
    <property type="entry name" value="Tet_transcr_reg_TetR-rel_C_sf"/>
</dbReference>
<dbReference type="Gene3D" id="1.10.357.10">
    <property type="entry name" value="Tetracycline Repressor, domain 2"/>
    <property type="match status" value="1"/>
</dbReference>
<evidence type="ECO:0000313" key="5">
    <source>
        <dbReference type="EMBL" id="GGT93802.1"/>
    </source>
</evidence>
<dbReference type="SUPFAM" id="SSF46689">
    <property type="entry name" value="Homeodomain-like"/>
    <property type="match status" value="1"/>
</dbReference>
<sequence>MPSTRRTARQADLLERLVALVTAEGFSDLTLDDLAVRLRCSKTTLYQLARSKQGLVVEAVKHYFRGATEAVEKRVAQTVEPSDRVRVYLTAVAEQLRPLSRRFLDDVADFPPAREVYEANTRMAAERVRQLIAEGVSGGAFRDVHTAFVGEVAAATMRQIQQGELKARTGLSDAEAYEQLASLIVHAVSAASS</sequence>
<keyword evidence="1" id="KW-0805">Transcription regulation</keyword>
<protein>
    <submittedName>
        <fullName evidence="5">TetR family transcriptional regulator</fullName>
    </submittedName>
</protein>
<dbReference type="Gene3D" id="1.10.10.60">
    <property type="entry name" value="Homeodomain-like"/>
    <property type="match status" value="1"/>
</dbReference>
<reference evidence="5" key="1">
    <citation type="journal article" date="2014" name="Int. J. Syst. Evol. Microbiol.">
        <title>Complete genome sequence of Corynebacterium casei LMG S-19264T (=DSM 44701T), isolated from a smear-ripened cheese.</title>
        <authorList>
            <consortium name="US DOE Joint Genome Institute (JGI-PGF)"/>
            <person name="Walter F."/>
            <person name="Albersmeier A."/>
            <person name="Kalinowski J."/>
            <person name="Ruckert C."/>
        </authorList>
    </citation>
    <scope>NUCLEOTIDE SEQUENCE</scope>
    <source>
        <strain evidence="5">JCM 4125</strain>
    </source>
</reference>
<proteinExistence type="predicted"/>
<dbReference type="GO" id="GO:0003700">
    <property type="term" value="F:DNA-binding transcription factor activity"/>
    <property type="evidence" value="ECO:0007669"/>
    <property type="project" value="TreeGrafter"/>
</dbReference>
<dbReference type="InterPro" id="IPR001647">
    <property type="entry name" value="HTH_TetR"/>
</dbReference>
<dbReference type="InterPro" id="IPR050109">
    <property type="entry name" value="HTH-type_TetR-like_transc_reg"/>
</dbReference>
<dbReference type="PANTHER" id="PTHR30055:SF234">
    <property type="entry name" value="HTH-TYPE TRANSCRIPTIONAL REGULATOR BETI"/>
    <property type="match status" value="1"/>
</dbReference>